<keyword evidence="1" id="KW-0472">Membrane</keyword>
<organism evidence="2 3">
    <name type="scientific">Caenorhabditis nigoni</name>
    <dbReference type="NCBI Taxonomy" id="1611254"/>
    <lineage>
        <taxon>Eukaryota</taxon>
        <taxon>Metazoa</taxon>
        <taxon>Ecdysozoa</taxon>
        <taxon>Nematoda</taxon>
        <taxon>Chromadorea</taxon>
        <taxon>Rhabditida</taxon>
        <taxon>Rhabditina</taxon>
        <taxon>Rhabditomorpha</taxon>
        <taxon>Rhabditoidea</taxon>
        <taxon>Rhabditidae</taxon>
        <taxon>Peloderinae</taxon>
        <taxon>Caenorhabditis</taxon>
    </lineage>
</organism>
<comment type="caution">
    <text evidence="2">The sequence shown here is derived from an EMBL/GenBank/DDBJ whole genome shotgun (WGS) entry which is preliminary data.</text>
</comment>
<feature type="transmembrane region" description="Helical" evidence="1">
    <location>
        <begin position="37"/>
        <end position="55"/>
    </location>
</feature>
<protein>
    <submittedName>
        <fullName evidence="2">Uncharacterized protein</fullName>
    </submittedName>
</protein>
<dbReference type="EMBL" id="PDUG01000006">
    <property type="protein sequence ID" value="PIC19733.1"/>
    <property type="molecule type" value="Genomic_DNA"/>
</dbReference>
<gene>
    <name evidence="2" type="primary">Cnig_chr_X.g25174</name>
    <name evidence="2" type="ORF">B9Z55_025174</name>
</gene>
<name>A0A2G5SXT2_9PELO</name>
<sequence>MSVSKSSIRRIGFLLGAERFDNNDTAISDQDDLSCSVTIVCNFLITFLAPIYYCLFFKQRKEGIYKKGQRIMNQIMFVSIPTSLFCICNTIYFITECI</sequence>
<proteinExistence type="predicted"/>
<keyword evidence="1" id="KW-0812">Transmembrane</keyword>
<keyword evidence="1" id="KW-1133">Transmembrane helix</keyword>
<evidence type="ECO:0000313" key="3">
    <source>
        <dbReference type="Proteomes" id="UP000230233"/>
    </source>
</evidence>
<evidence type="ECO:0000256" key="1">
    <source>
        <dbReference type="SAM" id="Phobius"/>
    </source>
</evidence>
<accession>A0A2G5SXT2</accession>
<evidence type="ECO:0000313" key="2">
    <source>
        <dbReference type="EMBL" id="PIC19733.1"/>
    </source>
</evidence>
<keyword evidence="3" id="KW-1185">Reference proteome</keyword>
<dbReference type="Proteomes" id="UP000230233">
    <property type="component" value="Chromosome X"/>
</dbReference>
<feature type="transmembrane region" description="Helical" evidence="1">
    <location>
        <begin position="75"/>
        <end position="95"/>
    </location>
</feature>
<reference evidence="3" key="1">
    <citation type="submission" date="2017-10" db="EMBL/GenBank/DDBJ databases">
        <title>Rapid genome shrinkage in a self-fertile nematode reveals novel sperm competition proteins.</title>
        <authorList>
            <person name="Yin D."/>
            <person name="Schwarz E.M."/>
            <person name="Thomas C.G."/>
            <person name="Felde R.L."/>
            <person name="Korf I.F."/>
            <person name="Cutter A.D."/>
            <person name="Schartner C.M."/>
            <person name="Ralston E.J."/>
            <person name="Meyer B.J."/>
            <person name="Haag E.S."/>
        </authorList>
    </citation>
    <scope>NUCLEOTIDE SEQUENCE [LARGE SCALE GENOMIC DNA]</scope>
    <source>
        <strain evidence="3">JU1422</strain>
    </source>
</reference>
<dbReference type="AlphaFoldDB" id="A0A2G5SXT2"/>